<gene>
    <name evidence="1" type="primary">AlNc14C63G4542</name>
    <name evidence="1" type="ORF">ALNC14_052340</name>
</gene>
<dbReference type="EMBL" id="FR824108">
    <property type="protein sequence ID" value="CCA19091.1"/>
    <property type="molecule type" value="Genomic_DNA"/>
</dbReference>
<protein>
    <submittedName>
        <fullName evidence="1">AlNc14C63G4542 protein</fullName>
    </submittedName>
</protein>
<dbReference type="HOGENOM" id="CLU_2377131_0_0_1"/>
<name>F0WD19_9STRA</name>
<proteinExistence type="predicted"/>
<sequence>MHQWIVDVRVFAKFGMRIAYNMHSKMILTSPGSDTSMELSKVYESRILELLLKTKATESIRLPLSTQKTEYHVLVLQTLLVDLKDIYWQGNGHVE</sequence>
<dbReference type="AlphaFoldDB" id="F0WD19"/>
<reference evidence="1" key="2">
    <citation type="submission" date="2011-02" db="EMBL/GenBank/DDBJ databases">
        <authorList>
            <person name="MacLean D."/>
        </authorList>
    </citation>
    <scope>NUCLEOTIDE SEQUENCE</scope>
</reference>
<organism evidence="1">
    <name type="scientific">Albugo laibachii Nc14</name>
    <dbReference type="NCBI Taxonomy" id="890382"/>
    <lineage>
        <taxon>Eukaryota</taxon>
        <taxon>Sar</taxon>
        <taxon>Stramenopiles</taxon>
        <taxon>Oomycota</taxon>
        <taxon>Peronosporomycetes</taxon>
        <taxon>Albuginales</taxon>
        <taxon>Albuginaceae</taxon>
        <taxon>Albugo</taxon>
    </lineage>
</organism>
<accession>F0WD19</accession>
<reference evidence="1" key="1">
    <citation type="journal article" date="2011" name="PLoS Biol.">
        <title>Gene gain and loss during evolution of obligate parasitism in the white rust pathogen of Arabidopsis thaliana.</title>
        <authorList>
            <person name="Kemen E."/>
            <person name="Gardiner A."/>
            <person name="Schultz-Larsen T."/>
            <person name="Kemen A.C."/>
            <person name="Balmuth A.L."/>
            <person name="Robert-Seilaniantz A."/>
            <person name="Bailey K."/>
            <person name="Holub E."/>
            <person name="Studholme D.J."/>
            <person name="Maclean D."/>
            <person name="Jones J.D."/>
        </authorList>
    </citation>
    <scope>NUCLEOTIDE SEQUENCE</scope>
</reference>
<evidence type="ECO:0000313" key="1">
    <source>
        <dbReference type="EMBL" id="CCA19091.1"/>
    </source>
</evidence>